<comment type="caution">
    <text evidence="1">The sequence shown here is derived from an EMBL/GenBank/DDBJ whole genome shotgun (WGS) entry which is preliminary data.</text>
</comment>
<evidence type="ECO:0000313" key="2">
    <source>
        <dbReference type="Proteomes" id="UP000265520"/>
    </source>
</evidence>
<sequence>GASKGIDGLSGCGGLVRDENGRWVAGFTRNLGTTSAYMAELWGGYS</sequence>
<feature type="non-terminal residue" evidence="1">
    <location>
        <position position="1"/>
    </location>
</feature>
<dbReference type="AlphaFoldDB" id="A0A392NPZ8"/>
<accession>A0A392NPZ8</accession>
<reference evidence="1 2" key="1">
    <citation type="journal article" date="2018" name="Front. Plant Sci.">
        <title>Red Clover (Trifolium pratense) and Zigzag Clover (T. medium) - A Picture of Genomic Similarities and Differences.</title>
        <authorList>
            <person name="Dluhosova J."/>
            <person name="Istvanek J."/>
            <person name="Nedelnik J."/>
            <person name="Repkova J."/>
        </authorList>
    </citation>
    <scope>NUCLEOTIDE SEQUENCE [LARGE SCALE GENOMIC DNA]</scope>
    <source>
        <strain evidence="2">cv. 10/8</strain>
        <tissue evidence="1">Leaf</tissue>
    </source>
</reference>
<dbReference type="EMBL" id="LXQA010045393">
    <property type="protein sequence ID" value="MCI01156.1"/>
    <property type="molecule type" value="Genomic_DNA"/>
</dbReference>
<proteinExistence type="predicted"/>
<name>A0A392NPZ8_9FABA</name>
<evidence type="ECO:0000313" key="1">
    <source>
        <dbReference type="EMBL" id="MCI01156.1"/>
    </source>
</evidence>
<protein>
    <submittedName>
        <fullName evidence="1">Putative ribonuclease H protein</fullName>
    </submittedName>
</protein>
<dbReference type="CDD" id="cd06222">
    <property type="entry name" value="RNase_H_like"/>
    <property type="match status" value="1"/>
</dbReference>
<keyword evidence="2" id="KW-1185">Reference proteome</keyword>
<dbReference type="Proteomes" id="UP000265520">
    <property type="component" value="Unassembled WGS sequence"/>
</dbReference>
<dbReference type="InterPro" id="IPR044730">
    <property type="entry name" value="RNase_H-like_dom_plant"/>
</dbReference>
<organism evidence="1 2">
    <name type="scientific">Trifolium medium</name>
    <dbReference type="NCBI Taxonomy" id="97028"/>
    <lineage>
        <taxon>Eukaryota</taxon>
        <taxon>Viridiplantae</taxon>
        <taxon>Streptophyta</taxon>
        <taxon>Embryophyta</taxon>
        <taxon>Tracheophyta</taxon>
        <taxon>Spermatophyta</taxon>
        <taxon>Magnoliopsida</taxon>
        <taxon>eudicotyledons</taxon>
        <taxon>Gunneridae</taxon>
        <taxon>Pentapetalae</taxon>
        <taxon>rosids</taxon>
        <taxon>fabids</taxon>
        <taxon>Fabales</taxon>
        <taxon>Fabaceae</taxon>
        <taxon>Papilionoideae</taxon>
        <taxon>50 kb inversion clade</taxon>
        <taxon>NPAAA clade</taxon>
        <taxon>Hologalegina</taxon>
        <taxon>IRL clade</taxon>
        <taxon>Trifolieae</taxon>
        <taxon>Trifolium</taxon>
    </lineage>
</organism>